<protein>
    <submittedName>
        <fullName evidence="1">Uncharacterized protein</fullName>
    </submittedName>
</protein>
<organism evidence="1 2">
    <name type="scientific">Dryococelus australis</name>
    <dbReference type="NCBI Taxonomy" id="614101"/>
    <lineage>
        <taxon>Eukaryota</taxon>
        <taxon>Metazoa</taxon>
        <taxon>Ecdysozoa</taxon>
        <taxon>Arthropoda</taxon>
        <taxon>Hexapoda</taxon>
        <taxon>Insecta</taxon>
        <taxon>Pterygota</taxon>
        <taxon>Neoptera</taxon>
        <taxon>Polyneoptera</taxon>
        <taxon>Phasmatodea</taxon>
        <taxon>Verophasmatodea</taxon>
        <taxon>Anareolatae</taxon>
        <taxon>Phasmatidae</taxon>
        <taxon>Eurycanthinae</taxon>
        <taxon>Dryococelus</taxon>
    </lineage>
</organism>
<evidence type="ECO:0000313" key="2">
    <source>
        <dbReference type="Proteomes" id="UP001159363"/>
    </source>
</evidence>
<gene>
    <name evidence="1" type="ORF">PR048_004422</name>
</gene>
<dbReference type="PANTHER" id="PTHR46601">
    <property type="entry name" value="ULP_PROTEASE DOMAIN-CONTAINING PROTEIN"/>
    <property type="match status" value="1"/>
</dbReference>
<dbReference type="Proteomes" id="UP001159363">
    <property type="component" value="Chromosome 2"/>
</dbReference>
<name>A0ABQ9I5E8_9NEOP</name>
<sequence>MPTMPKKINFPELFSEAEGSNSLPDNIFYKQRVTVDRAEIITTVKPRHESMEDLAENKTQSLFLKERKMNLNEYKCLVLADFAENYSFVIQDKIHCTHWTKCQATLHPFIYYYRKGEKIEQKSFFASAHGKNACDGVGGTTPRYSINNQATRLDQRVENCKRVTGIRSFLRFVTVNESTIRLSRQQKHSLDVDISDTVACIYDGQWLLTEVDDISIENKDVHVIFYHPTRPSTSLKKTVKDSTQVPLNRILRKLTPRELTTTTERSHNISNILSDEISVLLNSNSG</sequence>
<accession>A0ABQ9I5E8</accession>
<keyword evidence="2" id="KW-1185">Reference proteome</keyword>
<proteinExistence type="predicted"/>
<evidence type="ECO:0000313" key="1">
    <source>
        <dbReference type="EMBL" id="KAJ8891867.1"/>
    </source>
</evidence>
<dbReference type="PANTHER" id="PTHR46601:SF1">
    <property type="entry name" value="ADF-H DOMAIN-CONTAINING PROTEIN"/>
    <property type="match status" value="1"/>
</dbReference>
<comment type="caution">
    <text evidence="1">The sequence shown here is derived from an EMBL/GenBank/DDBJ whole genome shotgun (WGS) entry which is preliminary data.</text>
</comment>
<reference evidence="1 2" key="1">
    <citation type="submission" date="2023-02" db="EMBL/GenBank/DDBJ databases">
        <title>LHISI_Scaffold_Assembly.</title>
        <authorList>
            <person name="Stuart O.P."/>
            <person name="Cleave R."/>
            <person name="Magrath M.J.L."/>
            <person name="Mikheyev A.S."/>
        </authorList>
    </citation>
    <scope>NUCLEOTIDE SEQUENCE [LARGE SCALE GENOMIC DNA]</scope>
    <source>
        <strain evidence="1">Daus_M_001</strain>
        <tissue evidence="1">Leg muscle</tissue>
    </source>
</reference>
<dbReference type="EMBL" id="JARBHB010000002">
    <property type="protein sequence ID" value="KAJ8891867.1"/>
    <property type="molecule type" value="Genomic_DNA"/>
</dbReference>